<gene>
    <name evidence="2" type="ORF">PICMEDRAFT_142195</name>
</gene>
<protein>
    <submittedName>
        <fullName evidence="2">Uncharacterized protein</fullName>
    </submittedName>
</protein>
<evidence type="ECO:0000313" key="3">
    <source>
        <dbReference type="Proteomes" id="UP000094455"/>
    </source>
</evidence>
<dbReference type="STRING" id="763406.A0A1E3NJR2"/>
<dbReference type="EMBL" id="KV454004">
    <property type="protein sequence ID" value="ODQ45583.1"/>
    <property type="molecule type" value="Genomic_DNA"/>
</dbReference>
<dbReference type="Proteomes" id="UP000094455">
    <property type="component" value="Unassembled WGS sequence"/>
</dbReference>
<dbReference type="RefSeq" id="XP_019016696.1">
    <property type="nucleotide sequence ID" value="XM_019160278.1"/>
</dbReference>
<feature type="region of interest" description="Disordered" evidence="1">
    <location>
        <begin position="1"/>
        <end position="80"/>
    </location>
</feature>
<feature type="compositionally biased region" description="Polar residues" evidence="1">
    <location>
        <begin position="14"/>
        <end position="41"/>
    </location>
</feature>
<reference evidence="2 3" key="1">
    <citation type="journal article" date="2016" name="Proc. Natl. Acad. Sci. U.S.A.">
        <title>Comparative genomics of biotechnologically important yeasts.</title>
        <authorList>
            <person name="Riley R."/>
            <person name="Haridas S."/>
            <person name="Wolfe K.H."/>
            <person name="Lopes M.R."/>
            <person name="Hittinger C.T."/>
            <person name="Goeker M."/>
            <person name="Salamov A.A."/>
            <person name="Wisecaver J.H."/>
            <person name="Long T.M."/>
            <person name="Calvey C.H."/>
            <person name="Aerts A.L."/>
            <person name="Barry K.W."/>
            <person name="Choi C."/>
            <person name="Clum A."/>
            <person name="Coughlan A.Y."/>
            <person name="Deshpande S."/>
            <person name="Douglass A.P."/>
            <person name="Hanson S.J."/>
            <person name="Klenk H.-P."/>
            <person name="LaButti K.M."/>
            <person name="Lapidus A."/>
            <person name="Lindquist E.A."/>
            <person name="Lipzen A.M."/>
            <person name="Meier-Kolthoff J.P."/>
            <person name="Ohm R.A."/>
            <person name="Otillar R.P."/>
            <person name="Pangilinan J.L."/>
            <person name="Peng Y."/>
            <person name="Rokas A."/>
            <person name="Rosa C.A."/>
            <person name="Scheuner C."/>
            <person name="Sibirny A.A."/>
            <person name="Slot J.C."/>
            <person name="Stielow J.B."/>
            <person name="Sun H."/>
            <person name="Kurtzman C.P."/>
            <person name="Blackwell M."/>
            <person name="Grigoriev I.V."/>
            <person name="Jeffries T.W."/>
        </authorList>
    </citation>
    <scope>NUCLEOTIDE SEQUENCE [LARGE SCALE GENOMIC DNA]</scope>
    <source>
        <strain evidence="2 3">NRRL Y-2026</strain>
    </source>
</reference>
<dbReference type="OrthoDB" id="3997968at2759"/>
<dbReference type="AlphaFoldDB" id="A0A1E3NJR2"/>
<proteinExistence type="predicted"/>
<organism evidence="2 3">
    <name type="scientific">Pichia membranifaciens NRRL Y-2026</name>
    <dbReference type="NCBI Taxonomy" id="763406"/>
    <lineage>
        <taxon>Eukaryota</taxon>
        <taxon>Fungi</taxon>
        <taxon>Dikarya</taxon>
        <taxon>Ascomycota</taxon>
        <taxon>Saccharomycotina</taxon>
        <taxon>Pichiomycetes</taxon>
        <taxon>Pichiales</taxon>
        <taxon>Pichiaceae</taxon>
        <taxon>Pichia</taxon>
    </lineage>
</organism>
<dbReference type="GeneID" id="30176965"/>
<sequence>MSNRHPSTPPPMESESNPFFTTPQVKSTSKNTSTFEPTPKSSHTRKNSLTNYGSYKNKSKSSNPILFTPQTPYLNNNDDDYPSSLLPLSPQTTTKKNHPVIDIFSKQHHQSNFLNNQRNLTINPLRTPEATPRHLSRKRDVTAFMDKDTSKLGHPLFQTAPLTLGSGRRLSESMRRNDRAAIEPEQVQSNKKGLLEFGSSIKVQIEQDEEEEDDEKVREEEMEDDLQEKRSVQIRDKLLNTEYEDDREKMLMNYTSSESESDEDNKEKTDLLRRRLNIAGAGMSEESLSNAKGPITPPMQIMDESFILEKFGNEKCKFEDIEDPEDVQKDLKNRVKYSSPFLVSAGKIEKAQKKKSIFNPRFENEIEMVYHATGEKFYVGLSEEGKKIKPKKLNFEEFRGLGIGSSEDLLRTPPMSSSHKMSIKGLLNHDEDECIPSEDEDNRAAEEEGVRHEKIENPFRTKFATEKDNHRTRYTVDQRSDGTGNKEMHNIEYVNQTTGRHIVEEMDDEQLRIKPKRLDFSGC</sequence>
<evidence type="ECO:0000313" key="2">
    <source>
        <dbReference type="EMBL" id="ODQ45583.1"/>
    </source>
</evidence>
<name>A0A1E3NJR2_9ASCO</name>
<keyword evidence="3" id="KW-1185">Reference proteome</keyword>
<feature type="region of interest" description="Disordered" evidence="1">
    <location>
        <begin position="205"/>
        <end position="228"/>
    </location>
</feature>
<feature type="compositionally biased region" description="Acidic residues" evidence="1">
    <location>
        <begin position="206"/>
        <end position="226"/>
    </location>
</feature>
<feature type="compositionally biased region" description="Polar residues" evidence="1">
    <location>
        <begin position="64"/>
        <end position="76"/>
    </location>
</feature>
<feature type="compositionally biased region" description="Low complexity" evidence="1">
    <location>
        <begin position="51"/>
        <end position="63"/>
    </location>
</feature>
<evidence type="ECO:0000256" key="1">
    <source>
        <dbReference type="SAM" id="MobiDB-lite"/>
    </source>
</evidence>
<accession>A0A1E3NJR2</accession>